<feature type="domain" description="AB hydrolase-1" evidence="5">
    <location>
        <begin position="86"/>
        <end position="223"/>
    </location>
</feature>
<evidence type="ECO:0000256" key="1">
    <source>
        <dbReference type="ARBA" id="ARBA00022679"/>
    </source>
</evidence>
<dbReference type="Gene3D" id="3.40.50.1820">
    <property type="entry name" value="alpha/beta hydrolase"/>
    <property type="match status" value="1"/>
</dbReference>
<evidence type="ECO:0000259" key="5">
    <source>
        <dbReference type="Pfam" id="PF00561"/>
    </source>
</evidence>
<dbReference type="GO" id="GO:0016787">
    <property type="term" value="F:hydrolase activity"/>
    <property type="evidence" value="ECO:0007669"/>
    <property type="project" value="UniProtKB-KW"/>
</dbReference>
<evidence type="ECO:0000313" key="7">
    <source>
        <dbReference type="Proteomes" id="UP001139516"/>
    </source>
</evidence>
<dbReference type="Pfam" id="PF00561">
    <property type="entry name" value="Abhydrolase_1"/>
    <property type="match status" value="1"/>
</dbReference>
<dbReference type="GO" id="GO:0009092">
    <property type="term" value="P:homoserine metabolic process"/>
    <property type="evidence" value="ECO:0007669"/>
    <property type="project" value="TreeGrafter"/>
</dbReference>
<dbReference type="PANTHER" id="PTHR32268">
    <property type="entry name" value="HOMOSERINE O-ACETYLTRANSFERASE"/>
    <property type="match status" value="1"/>
</dbReference>
<keyword evidence="7" id="KW-1185">Reference proteome</keyword>
<dbReference type="GO" id="GO:0004414">
    <property type="term" value="F:homoserine O-acetyltransferase activity"/>
    <property type="evidence" value="ECO:0007669"/>
    <property type="project" value="TreeGrafter"/>
</dbReference>
<dbReference type="EMBL" id="JALPRX010000016">
    <property type="protein sequence ID" value="MCK8783737.1"/>
    <property type="molecule type" value="Genomic_DNA"/>
</dbReference>
<dbReference type="GO" id="GO:0009086">
    <property type="term" value="P:methionine biosynthetic process"/>
    <property type="evidence" value="ECO:0007669"/>
    <property type="project" value="TreeGrafter"/>
</dbReference>
<feature type="signal peptide" evidence="4">
    <location>
        <begin position="1"/>
        <end position="23"/>
    </location>
</feature>
<comment type="caution">
    <text evidence="6">The sequence shown here is derived from an EMBL/GenBank/DDBJ whole genome shotgun (WGS) entry which is preliminary data.</text>
</comment>
<keyword evidence="6" id="KW-0378">Hydrolase</keyword>
<keyword evidence="1" id="KW-0808">Transferase</keyword>
<feature type="chain" id="PRO_5040904443" evidence="4">
    <location>
        <begin position="24"/>
        <end position="379"/>
    </location>
</feature>
<sequence>MDDLTRRAGLGLALGLVATPLLAQTGAAPSAAGSSSAPAPAPAPAGAPAEAVHTIPRFTFENGRSLDGMKVGYATWGRLNQRRDNAILLVPGTSSGRHFAASYIGPGKAFDTDRYFVIGADPIGGGNSSKPADGMGVDFPRYTIRDMVRAQHELVTRGLGLERLLAVGGSSMGSFQGLEWGIAHPEMMRALILWVPAARSDRRFQTVVDTVEAMITLDPGYQGGRYAGNPTEGIRRAGIIYFPWLYSDAYLTSAALRDDAVFDRAKFAFGENWARNWDANSILWRYHASRNHDVSKPFGGDMAAALGRIRAQALVIASSTDRTIAPDLTAEMMQHLPLVNYLRVETDKGHLATSQPEGTPEWNAVNARTRDFLVRLGTG</sequence>
<name>A0A9X1Y7X5_9PROT</name>
<feature type="active site" evidence="2">
    <location>
        <position position="350"/>
    </location>
</feature>
<dbReference type="Proteomes" id="UP001139516">
    <property type="component" value="Unassembled WGS sequence"/>
</dbReference>
<dbReference type="InterPro" id="IPR029058">
    <property type="entry name" value="AB_hydrolase_fold"/>
</dbReference>
<evidence type="ECO:0000256" key="3">
    <source>
        <dbReference type="SAM" id="MobiDB-lite"/>
    </source>
</evidence>
<evidence type="ECO:0000256" key="4">
    <source>
        <dbReference type="SAM" id="SignalP"/>
    </source>
</evidence>
<dbReference type="InterPro" id="IPR006311">
    <property type="entry name" value="TAT_signal"/>
</dbReference>
<gene>
    <name evidence="6" type="ORF">M0638_04985</name>
</gene>
<protein>
    <submittedName>
        <fullName evidence="6">Alpha/beta fold hydrolase</fullName>
    </submittedName>
</protein>
<feature type="active site" description="Nucleophile" evidence="2">
    <location>
        <position position="171"/>
    </location>
</feature>
<dbReference type="PROSITE" id="PS51318">
    <property type="entry name" value="TAT"/>
    <property type="match status" value="1"/>
</dbReference>
<evidence type="ECO:0000313" key="6">
    <source>
        <dbReference type="EMBL" id="MCK8783737.1"/>
    </source>
</evidence>
<dbReference type="InterPro" id="IPR008220">
    <property type="entry name" value="HAT_MetX-like"/>
</dbReference>
<dbReference type="SUPFAM" id="SSF53474">
    <property type="entry name" value="alpha/beta-Hydrolases"/>
    <property type="match status" value="1"/>
</dbReference>
<accession>A0A9X1Y7X5</accession>
<dbReference type="InterPro" id="IPR000073">
    <property type="entry name" value="AB_hydrolase_1"/>
</dbReference>
<proteinExistence type="predicted"/>
<dbReference type="PIRSF" id="PIRSF000443">
    <property type="entry name" value="Homoser_Ac_trans"/>
    <property type="match status" value="1"/>
</dbReference>
<feature type="compositionally biased region" description="Low complexity" evidence="3">
    <location>
        <begin position="27"/>
        <end position="38"/>
    </location>
</feature>
<dbReference type="RefSeq" id="WP_248665859.1">
    <property type="nucleotide sequence ID" value="NZ_JALPRX010000016.1"/>
</dbReference>
<evidence type="ECO:0000256" key="2">
    <source>
        <dbReference type="PIRSR" id="PIRSR000443-1"/>
    </source>
</evidence>
<dbReference type="AlphaFoldDB" id="A0A9X1Y7X5"/>
<feature type="active site" evidence="2">
    <location>
        <position position="321"/>
    </location>
</feature>
<feature type="region of interest" description="Disordered" evidence="3">
    <location>
        <begin position="27"/>
        <end position="48"/>
    </location>
</feature>
<reference evidence="6" key="1">
    <citation type="submission" date="2022-04" db="EMBL/GenBank/DDBJ databases">
        <title>Roseomonas acroporae sp. nov., isolated from coral Acropora digitifera.</title>
        <authorList>
            <person name="Sun H."/>
        </authorList>
    </citation>
    <scope>NUCLEOTIDE SEQUENCE</scope>
    <source>
        <strain evidence="6">NAR14</strain>
    </source>
</reference>
<keyword evidence="4" id="KW-0732">Signal</keyword>
<organism evidence="6 7">
    <name type="scientific">Roseomonas acroporae</name>
    <dbReference type="NCBI Taxonomy" id="2937791"/>
    <lineage>
        <taxon>Bacteria</taxon>
        <taxon>Pseudomonadati</taxon>
        <taxon>Pseudomonadota</taxon>
        <taxon>Alphaproteobacteria</taxon>
        <taxon>Acetobacterales</taxon>
        <taxon>Roseomonadaceae</taxon>
        <taxon>Roseomonas</taxon>
    </lineage>
</organism>
<dbReference type="PANTHER" id="PTHR32268:SF11">
    <property type="entry name" value="HOMOSERINE O-ACETYLTRANSFERASE"/>
    <property type="match status" value="1"/>
</dbReference>